<dbReference type="EMBL" id="JBHTIR010002281">
    <property type="protein sequence ID" value="MFD0853573.1"/>
    <property type="molecule type" value="Genomic_DNA"/>
</dbReference>
<accession>A0ABW3CGG6</accession>
<evidence type="ECO:0008006" key="5">
    <source>
        <dbReference type="Google" id="ProtNLM"/>
    </source>
</evidence>
<feature type="transmembrane region" description="Helical" evidence="2">
    <location>
        <begin position="88"/>
        <end position="114"/>
    </location>
</feature>
<keyword evidence="2" id="KW-0472">Membrane</keyword>
<evidence type="ECO:0000256" key="2">
    <source>
        <dbReference type="SAM" id="Phobius"/>
    </source>
</evidence>
<name>A0ABW3CGG6_9ACTN</name>
<feature type="compositionally biased region" description="Basic and acidic residues" evidence="1">
    <location>
        <begin position="138"/>
        <end position="149"/>
    </location>
</feature>
<keyword evidence="2" id="KW-0812">Transmembrane</keyword>
<comment type="caution">
    <text evidence="3">The sequence shown here is derived from an EMBL/GenBank/DDBJ whole genome shotgun (WGS) entry which is preliminary data.</text>
</comment>
<reference evidence="4" key="1">
    <citation type="journal article" date="2019" name="Int. J. Syst. Evol. Microbiol.">
        <title>The Global Catalogue of Microorganisms (GCM) 10K type strain sequencing project: providing services to taxonomists for standard genome sequencing and annotation.</title>
        <authorList>
            <consortium name="The Broad Institute Genomics Platform"/>
            <consortium name="The Broad Institute Genome Sequencing Center for Infectious Disease"/>
            <person name="Wu L."/>
            <person name="Ma J."/>
        </authorList>
    </citation>
    <scope>NUCLEOTIDE SEQUENCE [LARGE SCALE GENOMIC DNA]</scope>
    <source>
        <strain evidence="4">JCM 31696</strain>
    </source>
</reference>
<feature type="region of interest" description="Disordered" evidence="1">
    <location>
        <begin position="1"/>
        <end position="78"/>
    </location>
</feature>
<evidence type="ECO:0000256" key="1">
    <source>
        <dbReference type="SAM" id="MobiDB-lite"/>
    </source>
</evidence>
<feature type="region of interest" description="Disordered" evidence="1">
    <location>
        <begin position="138"/>
        <end position="160"/>
    </location>
</feature>
<sequence>RREPGPIRRSCSAREDDRLSPPAQPRTNPTAAIASKARFERSEGSDREASRQGEFEAIQRSHAVPAEGGRPAPDAKGDANEHWYLDEVAWLGVSVALGFVGLAVLAVCSFKVYLGVRRLGRELERARRRLEPQHSGLRDELALLHETREAQSPGDGVRSS</sequence>
<proteinExistence type="predicted"/>
<dbReference type="Proteomes" id="UP001597083">
    <property type="component" value="Unassembled WGS sequence"/>
</dbReference>
<feature type="non-terminal residue" evidence="3">
    <location>
        <position position="1"/>
    </location>
</feature>
<protein>
    <recommendedName>
        <fullName evidence="5">Transmembrane protein</fullName>
    </recommendedName>
</protein>
<gene>
    <name evidence="3" type="ORF">ACFQ07_15155</name>
</gene>
<keyword evidence="2" id="KW-1133">Transmembrane helix</keyword>
<evidence type="ECO:0000313" key="4">
    <source>
        <dbReference type="Proteomes" id="UP001597083"/>
    </source>
</evidence>
<feature type="compositionally biased region" description="Basic and acidic residues" evidence="1">
    <location>
        <begin position="37"/>
        <end position="59"/>
    </location>
</feature>
<feature type="compositionally biased region" description="Basic and acidic residues" evidence="1">
    <location>
        <begin position="1"/>
        <end position="19"/>
    </location>
</feature>
<evidence type="ECO:0000313" key="3">
    <source>
        <dbReference type="EMBL" id="MFD0853573.1"/>
    </source>
</evidence>
<keyword evidence="4" id="KW-1185">Reference proteome</keyword>
<organism evidence="3 4">
    <name type="scientific">Actinomadura adrarensis</name>
    <dbReference type="NCBI Taxonomy" id="1819600"/>
    <lineage>
        <taxon>Bacteria</taxon>
        <taxon>Bacillati</taxon>
        <taxon>Actinomycetota</taxon>
        <taxon>Actinomycetes</taxon>
        <taxon>Streptosporangiales</taxon>
        <taxon>Thermomonosporaceae</taxon>
        <taxon>Actinomadura</taxon>
    </lineage>
</organism>